<protein>
    <submittedName>
        <fullName evidence="1">Uncharacterized protein</fullName>
    </submittedName>
</protein>
<evidence type="ECO:0000313" key="1">
    <source>
        <dbReference type="EMBL" id="PMD41947.1"/>
    </source>
</evidence>
<dbReference type="Proteomes" id="UP000235786">
    <property type="component" value="Unassembled WGS sequence"/>
</dbReference>
<evidence type="ECO:0000313" key="2">
    <source>
        <dbReference type="Proteomes" id="UP000235786"/>
    </source>
</evidence>
<name>A0A2J6RTV5_HYAVF</name>
<reference evidence="1 2" key="1">
    <citation type="submission" date="2016-04" db="EMBL/GenBank/DDBJ databases">
        <title>A degradative enzymes factory behind the ericoid mycorrhizal symbiosis.</title>
        <authorList>
            <consortium name="DOE Joint Genome Institute"/>
            <person name="Martino E."/>
            <person name="Morin E."/>
            <person name="Grelet G."/>
            <person name="Kuo A."/>
            <person name="Kohler A."/>
            <person name="Daghino S."/>
            <person name="Barry K."/>
            <person name="Choi C."/>
            <person name="Cichocki N."/>
            <person name="Clum A."/>
            <person name="Copeland A."/>
            <person name="Hainaut M."/>
            <person name="Haridas S."/>
            <person name="Labutti K."/>
            <person name="Lindquist E."/>
            <person name="Lipzen A."/>
            <person name="Khouja H.-R."/>
            <person name="Murat C."/>
            <person name="Ohm R."/>
            <person name="Olson A."/>
            <person name="Spatafora J."/>
            <person name="Veneault-Fourrey C."/>
            <person name="Henrissat B."/>
            <person name="Grigoriev I."/>
            <person name="Martin F."/>
            <person name="Perotto S."/>
        </authorList>
    </citation>
    <scope>NUCLEOTIDE SEQUENCE [LARGE SCALE GENOMIC DNA]</scope>
    <source>
        <strain evidence="1 2">F</strain>
    </source>
</reference>
<sequence>MCLVELIVCEINSAVIRTHTLCPTIGDPLTCTDALYVQRPIIAHPEAIRSIITIRGFNRDIAATNSKFQTIQRAVQDLMPLTLTVSNLRERVSTASESLPQLPSQRREYRLAQTLIREGLLKMLRSLEFVLHEQELLLQNYVPMLEKLRLLLQKLKWMRQRVAMMLRISVQRVLAAGAGQGRSVACRCKVYKLRKL</sequence>
<accession>A0A2J6RTV5</accession>
<proteinExistence type="predicted"/>
<gene>
    <name evidence="1" type="ORF">L207DRAFT_511698</name>
</gene>
<dbReference type="AlphaFoldDB" id="A0A2J6RTV5"/>
<keyword evidence="2" id="KW-1185">Reference proteome</keyword>
<organism evidence="1 2">
    <name type="scientific">Hyaloscypha variabilis (strain UAMH 11265 / GT02V1 / F)</name>
    <name type="common">Meliniomyces variabilis</name>
    <dbReference type="NCBI Taxonomy" id="1149755"/>
    <lineage>
        <taxon>Eukaryota</taxon>
        <taxon>Fungi</taxon>
        <taxon>Dikarya</taxon>
        <taxon>Ascomycota</taxon>
        <taxon>Pezizomycotina</taxon>
        <taxon>Leotiomycetes</taxon>
        <taxon>Helotiales</taxon>
        <taxon>Hyaloscyphaceae</taxon>
        <taxon>Hyaloscypha</taxon>
        <taxon>Hyaloscypha variabilis</taxon>
    </lineage>
</organism>
<dbReference type="OrthoDB" id="10454107at2759"/>
<dbReference type="EMBL" id="KZ613944">
    <property type="protein sequence ID" value="PMD41947.1"/>
    <property type="molecule type" value="Genomic_DNA"/>
</dbReference>